<dbReference type="AlphaFoldDB" id="A0AAQ4EQD0"/>
<dbReference type="Proteomes" id="UP001321473">
    <property type="component" value="Unassembled WGS sequence"/>
</dbReference>
<gene>
    <name evidence="7" type="ORF">V5799_029742</name>
</gene>
<protein>
    <submittedName>
        <fullName evidence="7">Uncharacterized protein</fullName>
    </submittedName>
</protein>
<feature type="transmembrane region" description="Helical" evidence="6">
    <location>
        <begin position="7"/>
        <end position="24"/>
    </location>
</feature>
<dbReference type="SUPFAM" id="SSF103473">
    <property type="entry name" value="MFS general substrate transporter"/>
    <property type="match status" value="1"/>
</dbReference>
<dbReference type="Pfam" id="PF00083">
    <property type="entry name" value="Sugar_tr"/>
    <property type="match status" value="1"/>
</dbReference>
<evidence type="ECO:0000313" key="7">
    <source>
        <dbReference type="EMBL" id="KAK8776917.1"/>
    </source>
</evidence>
<feature type="transmembrane region" description="Helical" evidence="6">
    <location>
        <begin position="30"/>
        <end position="49"/>
    </location>
</feature>
<evidence type="ECO:0000313" key="8">
    <source>
        <dbReference type="Proteomes" id="UP001321473"/>
    </source>
</evidence>
<organism evidence="7 8">
    <name type="scientific">Amblyomma americanum</name>
    <name type="common">Lone star tick</name>
    <dbReference type="NCBI Taxonomy" id="6943"/>
    <lineage>
        <taxon>Eukaryota</taxon>
        <taxon>Metazoa</taxon>
        <taxon>Ecdysozoa</taxon>
        <taxon>Arthropoda</taxon>
        <taxon>Chelicerata</taxon>
        <taxon>Arachnida</taxon>
        <taxon>Acari</taxon>
        <taxon>Parasitiformes</taxon>
        <taxon>Ixodida</taxon>
        <taxon>Ixodoidea</taxon>
        <taxon>Ixodidae</taxon>
        <taxon>Amblyomminae</taxon>
        <taxon>Amblyomma</taxon>
    </lineage>
</organism>
<feature type="region of interest" description="Disordered" evidence="5">
    <location>
        <begin position="313"/>
        <end position="353"/>
    </location>
</feature>
<evidence type="ECO:0000256" key="4">
    <source>
        <dbReference type="ARBA" id="ARBA00023136"/>
    </source>
</evidence>
<dbReference type="InterPro" id="IPR036259">
    <property type="entry name" value="MFS_trans_sf"/>
</dbReference>
<comment type="subcellular location">
    <subcellularLocation>
        <location evidence="1">Membrane</location>
        <topology evidence="1">Multi-pass membrane protein</topology>
    </subcellularLocation>
</comment>
<dbReference type="GO" id="GO:0022857">
    <property type="term" value="F:transmembrane transporter activity"/>
    <property type="evidence" value="ECO:0007669"/>
    <property type="project" value="InterPro"/>
</dbReference>
<keyword evidence="8" id="KW-1185">Reference proteome</keyword>
<dbReference type="GO" id="GO:0016020">
    <property type="term" value="C:membrane"/>
    <property type="evidence" value="ECO:0007669"/>
    <property type="project" value="UniProtKB-SubCell"/>
</dbReference>
<proteinExistence type="predicted"/>
<evidence type="ECO:0000256" key="3">
    <source>
        <dbReference type="ARBA" id="ARBA00022989"/>
    </source>
</evidence>
<dbReference type="InterPro" id="IPR005828">
    <property type="entry name" value="MFS_sugar_transport-like"/>
</dbReference>
<feature type="transmembrane region" description="Helical" evidence="6">
    <location>
        <begin position="139"/>
        <end position="160"/>
    </location>
</feature>
<feature type="transmembrane region" description="Helical" evidence="6">
    <location>
        <begin position="172"/>
        <end position="191"/>
    </location>
</feature>
<dbReference type="EMBL" id="JARKHS020012422">
    <property type="protein sequence ID" value="KAK8776917.1"/>
    <property type="molecule type" value="Genomic_DNA"/>
</dbReference>
<sequence>MSEQVPLTFTQTFAVVPFAVVSVFKLSWKIVYLLVMVPTSLLVITLYTMDESYPWLLATWRTKDAERLALDAARMNGVSHEVCRASMSHSYRGGNAEIAAGRSAHSIFSAELRRRTLIISCFWAAINFSYSQANLSDIFPLHPAAEVAGILLLGPVHVVLCPAIRYIGLRRVMVGSALIFSVVSLFLAATYRMQTVLSGNIVVVALRLMGSLTTSLGSFLAVAAYPTTARCTGLAFAFAVGRLAGSCGEILFHYVSNERKDFPVAAMSISMALVTMAAEQHLPDVDAGVAAAVDSAHSPRIGVTSSGVRAMQDTLDPMARGPAGRPRGRRHHKRDSAPEAPVQATCIPKGLSH</sequence>
<keyword evidence="3 6" id="KW-1133">Transmembrane helix</keyword>
<dbReference type="PANTHER" id="PTHR24064">
    <property type="entry name" value="SOLUTE CARRIER FAMILY 22 MEMBER"/>
    <property type="match status" value="1"/>
</dbReference>
<evidence type="ECO:0000256" key="6">
    <source>
        <dbReference type="SAM" id="Phobius"/>
    </source>
</evidence>
<name>A0AAQ4EQD0_AMBAM</name>
<comment type="caution">
    <text evidence="7">The sequence shown here is derived from an EMBL/GenBank/DDBJ whole genome shotgun (WGS) entry which is preliminary data.</text>
</comment>
<accession>A0AAQ4EQD0</accession>
<dbReference type="Gene3D" id="1.20.1250.20">
    <property type="entry name" value="MFS general substrate transporter like domains"/>
    <property type="match status" value="1"/>
</dbReference>
<evidence type="ECO:0000256" key="2">
    <source>
        <dbReference type="ARBA" id="ARBA00022692"/>
    </source>
</evidence>
<keyword evidence="2 6" id="KW-0812">Transmembrane</keyword>
<feature type="transmembrane region" description="Helical" evidence="6">
    <location>
        <begin position="197"/>
        <end position="222"/>
    </location>
</feature>
<evidence type="ECO:0000256" key="5">
    <source>
        <dbReference type="SAM" id="MobiDB-lite"/>
    </source>
</evidence>
<keyword evidence="4 6" id="KW-0472">Membrane</keyword>
<evidence type="ECO:0000256" key="1">
    <source>
        <dbReference type="ARBA" id="ARBA00004141"/>
    </source>
</evidence>
<reference evidence="7 8" key="1">
    <citation type="journal article" date="2023" name="Arcadia Sci">
        <title>De novo assembly of a long-read Amblyomma americanum tick genome.</title>
        <authorList>
            <person name="Chou S."/>
            <person name="Poskanzer K.E."/>
            <person name="Rollins M."/>
            <person name="Thuy-Boun P.S."/>
        </authorList>
    </citation>
    <scope>NUCLEOTIDE SEQUENCE [LARGE SCALE GENOMIC DNA]</scope>
    <source>
        <strain evidence="7">F_SG_1</strain>
        <tissue evidence="7">Salivary glands</tissue>
    </source>
</reference>